<keyword evidence="1" id="KW-1133">Transmembrane helix</keyword>
<feature type="transmembrane region" description="Helical" evidence="1">
    <location>
        <begin position="21"/>
        <end position="46"/>
    </location>
</feature>
<organism evidence="2 3">
    <name type="scientific">Ceratodon purpureus</name>
    <name type="common">Fire moss</name>
    <name type="synonym">Dicranum purpureum</name>
    <dbReference type="NCBI Taxonomy" id="3225"/>
    <lineage>
        <taxon>Eukaryota</taxon>
        <taxon>Viridiplantae</taxon>
        <taxon>Streptophyta</taxon>
        <taxon>Embryophyta</taxon>
        <taxon>Bryophyta</taxon>
        <taxon>Bryophytina</taxon>
        <taxon>Bryopsida</taxon>
        <taxon>Dicranidae</taxon>
        <taxon>Pseudoditrichales</taxon>
        <taxon>Ditrichaceae</taxon>
        <taxon>Ceratodon</taxon>
    </lineage>
</organism>
<sequence>MNHFYHNAFQKRRRSSYRVTCALSSTISLRSALGILVMTIISEWLIHSKHLQSCFERFIRCGLMRRYQIWPCLLH</sequence>
<accession>A0A8T0I1D0</accession>
<keyword evidence="3" id="KW-1185">Reference proteome</keyword>
<dbReference type="Proteomes" id="UP000822688">
    <property type="component" value="Chromosome 5"/>
</dbReference>
<reference evidence="2" key="1">
    <citation type="submission" date="2020-06" db="EMBL/GenBank/DDBJ databases">
        <title>WGS assembly of Ceratodon purpureus strain R40.</title>
        <authorList>
            <person name="Carey S.B."/>
            <person name="Jenkins J."/>
            <person name="Shu S."/>
            <person name="Lovell J.T."/>
            <person name="Sreedasyam A."/>
            <person name="Maumus F."/>
            <person name="Tiley G.P."/>
            <person name="Fernandez-Pozo N."/>
            <person name="Barry K."/>
            <person name="Chen C."/>
            <person name="Wang M."/>
            <person name="Lipzen A."/>
            <person name="Daum C."/>
            <person name="Saski C.A."/>
            <person name="Payton A.C."/>
            <person name="Mcbreen J.C."/>
            <person name="Conrad R.E."/>
            <person name="Kollar L.M."/>
            <person name="Olsson S."/>
            <person name="Huttunen S."/>
            <person name="Landis J.B."/>
            <person name="Wickett N.J."/>
            <person name="Johnson M.G."/>
            <person name="Rensing S.A."/>
            <person name="Grimwood J."/>
            <person name="Schmutz J."/>
            <person name="Mcdaniel S.F."/>
        </authorList>
    </citation>
    <scope>NUCLEOTIDE SEQUENCE</scope>
    <source>
        <strain evidence="2">R40</strain>
    </source>
</reference>
<dbReference type="AlphaFoldDB" id="A0A8T0I1D0"/>
<gene>
    <name evidence="2" type="ORF">KC19_5G103000</name>
</gene>
<keyword evidence="1" id="KW-0472">Membrane</keyword>
<evidence type="ECO:0000313" key="3">
    <source>
        <dbReference type="Proteomes" id="UP000822688"/>
    </source>
</evidence>
<proteinExistence type="predicted"/>
<evidence type="ECO:0000313" key="2">
    <source>
        <dbReference type="EMBL" id="KAG0576725.1"/>
    </source>
</evidence>
<keyword evidence="1" id="KW-0812">Transmembrane</keyword>
<comment type="caution">
    <text evidence="2">The sequence shown here is derived from an EMBL/GenBank/DDBJ whole genome shotgun (WGS) entry which is preliminary data.</text>
</comment>
<evidence type="ECO:0000256" key="1">
    <source>
        <dbReference type="SAM" id="Phobius"/>
    </source>
</evidence>
<protein>
    <submittedName>
        <fullName evidence="2">Uncharacterized protein</fullName>
    </submittedName>
</protein>
<name>A0A8T0I1D0_CERPU</name>
<dbReference type="EMBL" id="CM026425">
    <property type="protein sequence ID" value="KAG0576725.1"/>
    <property type="molecule type" value="Genomic_DNA"/>
</dbReference>